<organism evidence="2 3">
    <name type="scientific">Mangrovactinospora gilvigrisea</name>
    <dbReference type="NCBI Taxonomy" id="1428644"/>
    <lineage>
        <taxon>Bacteria</taxon>
        <taxon>Bacillati</taxon>
        <taxon>Actinomycetota</taxon>
        <taxon>Actinomycetes</taxon>
        <taxon>Kitasatosporales</taxon>
        <taxon>Streptomycetaceae</taxon>
        <taxon>Mangrovactinospora</taxon>
    </lineage>
</organism>
<gene>
    <name evidence="2" type="ORF">BIV57_08845</name>
</gene>
<dbReference type="STRING" id="1428644.BIV57_08845"/>
<dbReference type="RefSeq" id="WP_071656173.1">
    <property type="nucleotide sequence ID" value="NZ_MLCF01000042.1"/>
</dbReference>
<proteinExistence type="predicted"/>
<dbReference type="Proteomes" id="UP000243342">
    <property type="component" value="Unassembled WGS sequence"/>
</dbReference>
<sequence>MSAHDLFPEHPAVAADVVRPTPIPDPAPPAVVLPSGLPDVASVQLPDGRIVTGYTLAPATPPPAPEAPRPVPRWAKTTALLAPTVGLGIGAAGIGLSLAVPGLLAITNALWAAVALVAAGAVGAVAWSVRRSGSGPVHVTQHIHSRGMFGRASGTVNHR</sequence>
<reference evidence="2 3" key="1">
    <citation type="submission" date="2016-10" db="EMBL/GenBank/DDBJ databases">
        <title>Genome sequence of Streptomyces gilvigriseus MUSC 26.</title>
        <authorList>
            <person name="Lee L.-H."/>
            <person name="Ser H.-L."/>
        </authorList>
    </citation>
    <scope>NUCLEOTIDE SEQUENCE [LARGE SCALE GENOMIC DNA]</scope>
    <source>
        <strain evidence="2 3">MUSC 26</strain>
    </source>
</reference>
<feature type="transmembrane region" description="Helical" evidence="1">
    <location>
        <begin position="110"/>
        <end position="129"/>
    </location>
</feature>
<evidence type="ECO:0000313" key="2">
    <source>
        <dbReference type="EMBL" id="OIV37858.1"/>
    </source>
</evidence>
<keyword evidence="3" id="KW-1185">Reference proteome</keyword>
<feature type="transmembrane region" description="Helical" evidence="1">
    <location>
        <begin position="79"/>
        <end position="104"/>
    </location>
</feature>
<evidence type="ECO:0000256" key="1">
    <source>
        <dbReference type="SAM" id="Phobius"/>
    </source>
</evidence>
<name>A0A1J7CDW5_9ACTN</name>
<keyword evidence="1" id="KW-0812">Transmembrane</keyword>
<comment type="caution">
    <text evidence="2">The sequence shown here is derived from an EMBL/GenBank/DDBJ whole genome shotgun (WGS) entry which is preliminary data.</text>
</comment>
<dbReference type="AlphaFoldDB" id="A0A1J7CDW5"/>
<keyword evidence="1" id="KW-1133">Transmembrane helix</keyword>
<keyword evidence="1" id="KW-0472">Membrane</keyword>
<protein>
    <submittedName>
        <fullName evidence="2">Uncharacterized protein</fullName>
    </submittedName>
</protein>
<dbReference type="EMBL" id="MLCF01000042">
    <property type="protein sequence ID" value="OIV37858.1"/>
    <property type="molecule type" value="Genomic_DNA"/>
</dbReference>
<accession>A0A1J7CDW5</accession>
<evidence type="ECO:0000313" key="3">
    <source>
        <dbReference type="Proteomes" id="UP000243342"/>
    </source>
</evidence>